<dbReference type="PANTHER" id="PTHR14296:SF3">
    <property type="entry name" value="DIKAR, ISOFORM F"/>
    <property type="match status" value="1"/>
</dbReference>
<keyword evidence="2" id="KW-0863">Zinc-finger</keyword>
<dbReference type="InterPro" id="IPR011011">
    <property type="entry name" value="Znf_FYVE_PHD"/>
</dbReference>
<evidence type="ECO:0000256" key="1">
    <source>
        <dbReference type="ARBA" id="ARBA00022723"/>
    </source>
</evidence>
<evidence type="ECO:0000313" key="7">
    <source>
        <dbReference type="Proteomes" id="UP001174694"/>
    </source>
</evidence>
<dbReference type="InterPro" id="IPR013083">
    <property type="entry name" value="Znf_RING/FYVE/PHD"/>
</dbReference>
<dbReference type="InterPro" id="IPR028938">
    <property type="entry name" value="Rsf1-like"/>
</dbReference>
<feature type="compositionally biased region" description="Polar residues" evidence="4">
    <location>
        <begin position="813"/>
        <end position="845"/>
    </location>
</feature>
<feature type="compositionally biased region" description="Acidic residues" evidence="4">
    <location>
        <begin position="224"/>
        <end position="235"/>
    </location>
</feature>
<dbReference type="GO" id="GO:0031213">
    <property type="term" value="C:RSF complex"/>
    <property type="evidence" value="ECO:0007669"/>
    <property type="project" value="InterPro"/>
</dbReference>
<feature type="compositionally biased region" description="Low complexity" evidence="4">
    <location>
        <begin position="576"/>
        <end position="609"/>
    </location>
</feature>
<feature type="domain" description="Zinc finger PHD-type" evidence="5">
    <location>
        <begin position="435"/>
        <end position="485"/>
    </location>
</feature>
<dbReference type="SUPFAM" id="SSF57903">
    <property type="entry name" value="FYVE/PHD zinc finger"/>
    <property type="match status" value="1"/>
</dbReference>
<feature type="compositionally biased region" description="Low complexity" evidence="4">
    <location>
        <begin position="776"/>
        <end position="791"/>
    </location>
</feature>
<dbReference type="InterPro" id="IPR019787">
    <property type="entry name" value="Znf_PHD-finger"/>
</dbReference>
<comment type="caution">
    <text evidence="6">The sequence shown here is derived from an EMBL/GenBank/DDBJ whole genome shotgun (WGS) entry which is preliminary data.</text>
</comment>
<keyword evidence="3" id="KW-0862">Zinc</keyword>
<feature type="compositionally biased region" description="Polar residues" evidence="4">
    <location>
        <begin position="539"/>
        <end position="560"/>
    </location>
</feature>
<dbReference type="PANTHER" id="PTHR14296">
    <property type="entry name" value="REMODELING AND SPACING FACTOR 1"/>
    <property type="match status" value="1"/>
</dbReference>
<evidence type="ECO:0000256" key="3">
    <source>
        <dbReference type="ARBA" id="ARBA00022833"/>
    </source>
</evidence>
<feature type="compositionally biased region" description="Polar residues" evidence="4">
    <location>
        <begin position="649"/>
        <end position="670"/>
    </location>
</feature>
<feature type="region of interest" description="Disordered" evidence="4">
    <location>
        <begin position="216"/>
        <end position="246"/>
    </location>
</feature>
<protein>
    <submittedName>
        <fullName evidence="6">Reticulocyte-binding protein 2 a</fullName>
    </submittedName>
</protein>
<dbReference type="Pfam" id="PF00628">
    <property type="entry name" value="PHD"/>
    <property type="match status" value="1"/>
</dbReference>
<evidence type="ECO:0000256" key="2">
    <source>
        <dbReference type="ARBA" id="ARBA00022771"/>
    </source>
</evidence>
<evidence type="ECO:0000259" key="5">
    <source>
        <dbReference type="SMART" id="SM00249"/>
    </source>
</evidence>
<sequence length="845" mass="93705">MPSARKRTIHEVDGDGDQPKEPSMLYRLRNMWQFANLFQWIMIFGKALKIDDNIDIEDLEAECLKPDSMALREIGLALLKFLSSHRGLTHDLFDEYTRRQYLAKAPGKNPFGDDETPAKFADFDIFTKLRVLHQMTLFVMMNPEKLRERMEEQRDVEQADWRIEPYGWDSKDRTYYVLDDNRIYRMIDAPPPTQPLPKHKKNTQKARAAARAAKRRRISAALDSETDGVGQDDIENGSAAKEEGDGLGGAKWECIAVTLEEVRRFVDSIRKTNDENQRILRDRIQDHLVPILEKQEESRKRKIQQRERELLNLEKMAHAKRSSRIASKLEHERMEEQAREEARKRAEEEAVARKEEQKRLKMERERDNRLMSREKRLREREARRRQHEEELALLSEDSRNPGAGRISGRHLQAAIEKNKRALQELEDEEDDWIFDCVCGAYGQVDDGTHSVACERCNTWQHSKCLGIDEAEADREDFHFICGSCRRREQEPHRPSKIRIKFKGQDHSSSPPTPKTLSATPALPPQRPPSSSKMYVAIPTKTSSVEPSNIPLQLNGSSQSAGMALNGLSSKGDPSPQKASMQASTQASTATIATGDSFTGSSSASGAAQALPTPKGTTNGLAHNPFSSPHPTLSPPDQSPNKSRAYETIFDQTSPMNSAKEGSQVQMSPQRMANGILEISLAPDFPPPTATGRADSHVAGGVSPSKESSGASKAVSPDAPPHGLTPALPSPANNLKSPKQQGSPVLSMATPRFEPGHSQTRYDESSPLIPPSHGGLSPTKHSPPQQTSSSSPNGVNGSKPQTGAILPPVAALSPSPTLQNLTPPVKPQQQHHGTSSVQTQSHAASA</sequence>
<accession>A0AA38RW07</accession>
<feature type="region of interest" description="Disordered" evidence="4">
    <location>
        <begin position="491"/>
        <end position="845"/>
    </location>
</feature>
<dbReference type="GO" id="GO:0008270">
    <property type="term" value="F:zinc ion binding"/>
    <property type="evidence" value="ECO:0007669"/>
    <property type="project" value="UniProtKB-KW"/>
</dbReference>
<feature type="region of interest" description="Disordered" evidence="4">
    <location>
        <begin position="189"/>
        <end position="208"/>
    </location>
</feature>
<dbReference type="InterPro" id="IPR001965">
    <property type="entry name" value="Znf_PHD"/>
</dbReference>
<dbReference type="EMBL" id="JANBVO010000001">
    <property type="protein sequence ID" value="KAJ9157768.1"/>
    <property type="molecule type" value="Genomic_DNA"/>
</dbReference>
<gene>
    <name evidence="6" type="ORF">NKR23_g94</name>
</gene>
<dbReference type="InterPro" id="IPR019786">
    <property type="entry name" value="Zinc_finger_PHD-type_CS"/>
</dbReference>
<evidence type="ECO:0000256" key="4">
    <source>
        <dbReference type="SAM" id="MobiDB-lite"/>
    </source>
</evidence>
<dbReference type="PROSITE" id="PS01359">
    <property type="entry name" value="ZF_PHD_1"/>
    <property type="match status" value="1"/>
</dbReference>
<feature type="compositionally biased region" description="Basic and acidic residues" evidence="4">
    <location>
        <begin position="9"/>
        <end position="20"/>
    </location>
</feature>
<evidence type="ECO:0000313" key="6">
    <source>
        <dbReference type="EMBL" id="KAJ9157768.1"/>
    </source>
</evidence>
<dbReference type="AlphaFoldDB" id="A0AA38RW07"/>
<keyword evidence="1" id="KW-0479">Metal-binding</keyword>
<feature type="region of interest" description="Disordered" evidence="4">
    <location>
        <begin position="329"/>
        <end position="367"/>
    </location>
</feature>
<feature type="compositionally biased region" description="Polar residues" evidence="4">
    <location>
        <begin position="506"/>
        <end position="518"/>
    </location>
</feature>
<proteinExistence type="predicted"/>
<feature type="compositionally biased region" description="Polar residues" evidence="4">
    <location>
        <begin position="614"/>
        <end position="630"/>
    </location>
</feature>
<organism evidence="6 7">
    <name type="scientific">Pleurostoma richardsiae</name>
    <dbReference type="NCBI Taxonomy" id="41990"/>
    <lineage>
        <taxon>Eukaryota</taxon>
        <taxon>Fungi</taxon>
        <taxon>Dikarya</taxon>
        <taxon>Ascomycota</taxon>
        <taxon>Pezizomycotina</taxon>
        <taxon>Sordariomycetes</taxon>
        <taxon>Sordariomycetidae</taxon>
        <taxon>Calosphaeriales</taxon>
        <taxon>Pleurostomataceae</taxon>
        <taxon>Pleurostoma</taxon>
    </lineage>
</organism>
<dbReference type="Proteomes" id="UP001174694">
    <property type="component" value="Unassembled WGS sequence"/>
</dbReference>
<reference evidence="6" key="1">
    <citation type="submission" date="2022-07" db="EMBL/GenBank/DDBJ databases">
        <title>Fungi with potential for degradation of polypropylene.</title>
        <authorList>
            <person name="Gostincar C."/>
        </authorList>
    </citation>
    <scope>NUCLEOTIDE SEQUENCE</scope>
    <source>
        <strain evidence="6">EXF-13308</strain>
    </source>
</reference>
<dbReference type="Gene3D" id="3.30.40.10">
    <property type="entry name" value="Zinc/RING finger domain, C3HC4 (zinc finger)"/>
    <property type="match status" value="1"/>
</dbReference>
<name>A0AA38RW07_9PEZI</name>
<dbReference type="SMART" id="SM00249">
    <property type="entry name" value="PHD"/>
    <property type="match status" value="1"/>
</dbReference>
<feature type="region of interest" description="Disordered" evidence="4">
    <location>
        <begin position="1"/>
        <end position="20"/>
    </location>
</feature>
<dbReference type="GO" id="GO:0006355">
    <property type="term" value="P:regulation of DNA-templated transcription"/>
    <property type="evidence" value="ECO:0007669"/>
    <property type="project" value="InterPro"/>
</dbReference>
<keyword evidence="7" id="KW-1185">Reference proteome</keyword>
<feature type="compositionally biased region" description="Polar residues" evidence="4">
    <location>
        <begin position="730"/>
        <end position="743"/>
    </location>
</feature>